<protein>
    <submittedName>
        <fullName evidence="1">Uncharacterized protein</fullName>
    </submittedName>
</protein>
<keyword evidence="2" id="KW-1185">Reference proteome</keyword>
<gene>
    <name evidence="1" type="ordered locus">MS1162</name>
</gene>
<evidence type="ECO:0000313" key="1">
    <source>
        <dbReference type="EMBL" id="AAU37769.1"/>
    </source>
</evidence>
<evidence type="ECO:0000313" key="2">
    <source>
        <dbReference type="Proteomes" id="UP000000607"/>
    </source>
</evidence>
<dbReference type="EMBL" id="AE016827">
    <property type="protein sequence ID" value="AAU37769.1"/>
    <property type="molecule type" value="Genomic_DNA"/>
</dbReference>
<organism evidence="1 2">
    <name type="scientific">Mannheimia succiniciproducens (strain KCTC 0769BP / MBEL55E)</name>
    <dbReference type="NCBI Taxonomy" id="221988"/>
    <lineage>
        <taxon>Bacteria</taxon>
        <taxon>Pseudomonadati</taxon>
        <taxon>Pseudomonadota</taxon>
        <taxon>Gammaproteobacteria</taxon>
        <taxon>Pasteurellales</taxon>
        <taxon>Pasteurellaceae</taxon>
        <taxon>Basfia</taxon>
    </lineage>
</organism>
<accession>Q65TE1</accession>
<dbReference type="STRING" id="221988.MS1162"/>
<dbReference type="eggNOG" id="COG3210">
    <property type="taxonomic scope" value="Bacteria"/>
</dbReference>
<sequence>MFFQAGSSKVEYQGIAGAFSQGNWGVAKALSTAVLGQVSDKGRDSGITTSSVNTKNILIRDGENQQRLFGENVEETVRKLNRENLHQTVNKTDVEKVKSDLERDLDVATALVKNISDSGDELYYNAEKNEDSSFTVSKKTPDCEHISCLDIENDNSQQLKALIYSDNILTEEQAKLLSKISIAGMLNFTREEKVASAILYGDDLASLDDLGVILNRGSAGYWNEFLYAGFERFRAWVNMPTVFGASNATKDHAQIAKKLDEYNAYAAANGKPQYKLQDMAHSLGVSENKNMLNWSNYLNQDYKNTELDYLHAAGSYPSEEIDRQAKSIFAGVTTRYIGVDGDRVYSGILGGYLIGNNKNAMPNNGISGLEAHSEANQNINNLKYIYDENNSEQSKVMERTKKLLKLTYPKDSIREFNTIKKDGDGL</sequence>
<name>Q65TE1_MANSM</name>
<dbReference type="AlphaFoldDB" id="Q65TE1"/>
<dbReference type="HOGENOM" id="CLU_035492_0_0_6"/>
<dbReference type="KEGG" id="msu:MS1162"/>
<proteinExistence type="predicted"/>
<reference evidence="1 2" key="1">
    <citation type="journal article" date="2004" name="Nat. Biotechnol.">
        <title>The genome sequence of the capnophilic rumen bacterium Mannheimia succiniciproducens.</title>
        <authorList>
            <person name="Hong S.H."/>
            <person name="Kim J.S."/>
            <person name="Lee S.Y."/>
            <person name="In Y.H."/>
            <person name="Choi S.S."/>
            <person name="Rih J.-K."/>
            <person name="Kim C.H."/>
            <person name="Jeong H."/>
            <person name="Hur C.G."/>
            <person name="Kim J.J."/>
        </authorList>
    </citation>
    <scope>NUCLEOTIDE SEQUENCE [LARGE SCALE GENOMIC DNA]</scope>
    <source>
        <strain evidence="2">KCTC 0769BP / MBEL55E</strain>
    </source>
</reference>
<dbReference type="Proteomes" id="UP000000607">
    <property type="component" value="Chromosome"/>
</dbReference>